<evidence type="ECO:0000256" key="6">
    <source>
        <dbReference type="ARBA" id="ARBA00023136"/>
    </source>
</evidence>
<keyword evidence="5 7" id="KW-1133">Transmembrane helix</keyword>
<comment type="subcellular location">
    <subcellularLocation>
        <location evidence="1">Cell membrane</location>
        <topology evidence="1">Multi-pass membrane protein</topology>
    </subcellularLocation>
</comment>
<organism evidence="9">
    <name type="scientific">marine sediment metagenome</name>
    <dbReference type="NCBI Taxonomy" id="412755"/>
    <lineage>
        <taxon>unclassified sequences</taxon>
        <taxon>metagenomes</taxon>
        <taxon>ecological metagenomes</taxon>
    </lineage>
</organism>
<evidence type="ECO:0000256" key="4">
    <source>
        <dbReference type="ARBA" id="ARBA00022692"/>
    </source>
</evidence>
<sequence>MRTFVIVYSIWRGVGTPVVLFLAALQGIHPEIYEAAMVDGARGRDLLRYITVPLLRPMIVFVLITGMIAGFQIFETVMLITAGGQSSTTSGGGPFYTTNVVLLQIYRDAFVSNKLGMASAGSVITAIILLWFSTTNMRLMSRGRLER</sequence>
<evidence type="ECO:0000256" key="7">
    <source>
        <dbReference type="SAM" id="Phobius"/>
    </source>
</evidence>
<dbReference type="PANTHER" id="PTHR30193:SF37">
    <property type="entry name" value="INNER MEMBRANE ABC TRANSPORTER PERMEASE PROTEIN YCJO"/>
    <property type="match status" value="1"/>
</dbReference>
<dbReference type="SUPFAM" id="SSF161098">
    <property type="entry name" value="MetI-like"/>
    <property type="match status" value="1"/>
</dbReference>
<dbReference type="EMBL" id="BARS01043728">
    <property type="protein sequence ID" value="GAG41523.1"/>
    <property type="molecule type" value="Genomic_DNA"/>
</dbReference>
<evidence type="ECO:0000256" key="2">
    <source>
        <dbReference type="ARBA" id="ARBA00022448"/>
    </source>
</evidence>
<feature type="domain" description="ABC transmembrane type-1" evidence="8">
    <location>
        <begin position="1"/>
        <end position="136"/>
    </location>
</feature>
<dbReference type="PROSITE" id="PS50928">
    <property type="entry name" value="ABC_TM1"/>
    <property type="match status" value="1"/>
</dbReference>
<dbReference type="InterPro" id="IPR035906">
    <property type="entry name" value="MetI-like_sf"/>
</dbReference>
<dbReference type="CDD" id="cd06261">
    <property type="entry name" value="TM_PBP2"/>
    <property type="match status" value="1"/>
</dbReference>
<reference evidence="9" key="1">
    <citation type="journal article" date="2014" name="Front. Microbiol.">
        <title>High frequency of phylogenetically diverse reductive dehalogenase-homologous genes in deep subseafloor sedimentary metagenomes.</title>
        <authorList>
            <person name="Kawai M."/>
            <person name="Futagami T."/>
            <person name="Toyoda A."/>
            <person name="Takaki Y."/>
            <person name="Nishi S."/>
            <person name="Hori S."/>
            <person name="Arai W."/>
            <person name="Tsubouchi T."/>
            <person name="Morono Y."/>
            <person name="Uchiyama I."/>
            <person name="Ito T."/>
            <person name="Fujiyama A."/>
            <person name="Inagaki F."/>
            <person name="Takami H."/>
        </authorList>
    </citation>
    <scope>NUCLEOTIDE SEQUENCE</scope>
    <source>
        <strain evidence="9">Expedition CK06-06</strain>
    </source>
</reference>
<dbReference type="InterPro" id="IPR000515">
    <property type="entry name" value="MetI-like"/>
</dbReference>
<accession>X0XY91</accession>
<dbReference type="GO" id="GO:0005886">
    <property type="term" value="C:plasma membrane"/>
    <property type="evidence" value="ECO:0007669"/>
    <property type="project" value="UniProtKB-SubCell"/>
</dbReference>
<protein>
    <recommendedName>
        <fullName evidence="8">ABC transmembrane type-1 domain-containing protein</fullName>
    </recommendedName>
</protein>
<dbReference type="Pfam" id="PF00528">
    <property type="entry name" value="BPD_transp_1"/>
    <property type="match status" value="1"/>
</dbReference>
<dbReference type="Gene3D" id="1.10.3720.10">
    <property type="entry name" value="MetI-like"/>
    <property type="match status" value="1"/>
</dbReference>
<feature type="transmembrane region" description="Helical" evidence="7">
    <location>
        <begin position="115"/>
        <end position="134"/>
    </location>
</feature>
<comment type="caution">
    <text evidence="9">The sequence shown here is derived from an EMBL/GenBank/DDBJ whole genome shotgun (WGS) entry which is preliminary data.</text>
</comment>
<evidence type="ECO:0000256" key="1">
    <source>
        <dbReference type="ARBA" id="ARBA00004651"/>
    </source>
</evidence>
<evidence type="ECO:0000256" key="3">
    <source>
        <dbReference type="ARBA" id="ARBA00022475"/>
    </source>
</evidence>
<keyword evidence="6 7" id="KW-0472">Membrane</keyword>
<gene>
    <name evidence="9" type="ORF">S01H1_66149</name>
</gene>
<evidence type="ECO:0000256" key="5">
    <source>
        <dbReference type="ARBA" id="ARBA00022989"/>
    </source>
</evidence>
<evidence type="ECO:0000313" key="9">
    <source>
        <dbReference type="EMBL" id="GAG41523.1"/>
    </source>
</evidence>
<keyword evidence="4 7" id="KW-0812">Transmembrane</keyword>
<dbReference type="GO" id="GO:0055085">
    <property type="term" value="P:transmembrane transport"/>
    <property type="evidence" value="ECO:0007669"/>
    <property type="project" value="InterPro"/>
</dbReference>
<dbReference type="PANTHER" id="PTHR30193">
    <property type="entry name" value="ABC TRANSPORTER PERMEASE PROTEIN"/>
    <property type="match status" value="1"/>
</dbReference>
<evidence type="ECO:0000259" key="8">
    <source>
        <dbReference type="PROSITE" id="PS50928"/>
    </source>
</evidence>
<dbReference type="InterPro" id="IPR051393">
    <property type="entry name" value="ABC_transporter_permease"/>
</dbReference>
<feature type="transmembrane region" description="Helical" evidence="7">
    <location>
        <begin position="46"/>
        <end position="74"/>
    </location>
</feature>
<dbReference type="AlphaFoldDB" id="X0XY91"/>
<keyword evidence="3" id="KW-1003">Cell membrane</keyword>
<keyword evidence="2" id="KW-0813">Transport</keyword>
<proteinExistence type="predicted"/>
<name>X0XY91_9ZZZZ</name>